<keyword evidence="3" id="KW-0812">Transmembrane</keyword>
<feature type="transmembrane region" description="Helical" evidence="3">
    <location>
        <begin position="101"/>
        <end position="121"/>
    </location>
</feature>
<dbReference type="Proteomes" id="UP000728185">
    <property type="component" value="Unassembled WGS sequence"/>
</dbReference>
<dbReference type="GO" id="GO:0016887">
    <property type="term" value="F:ATP hydrolysis activity"/>
    <property type="evidence" value="ECO:0007669"/>
    <property type="project" value="InterPro"/>
</dbReference>
<keyword evidence="6" id="KW-1185">Reference proteome</keyword>
<dbReference type="GO" id="GO:0016020">
    <property type="term" value="C:membrane"/>
    <property type="evidence" value="ECO:0007669"/>
    <property type="project" value="InterPro"/>
</dbReference>
<dbReference type="PANTHER" id="PTHR19229:SF36">
    <property type="entry name" value="ATP-BINDING CASSETTE SUB-FAMILY A MEMBER 2"/>
    <property type="match status" value="1"/>
</dbReference>
<dbReference type="InterPro" id="IPR027417">
    <property type="entry name" value="P-loop_NTPase"/>
</dbReference>
<dbReference type="InterPro" id="IPR003439">
    <property type="entry name" value="ABC_transporter-like_ATP-bd"/>
</dbReference>
<gene>
    <name evidence="5" type="ORF">FBUS_11500</name>
</gene>
<evidence type="ECO:0000256" key="1">
    <source>
        <dbReference type="ARBA" id="ARBA00022448"/>
    </source>
</evidence>
<dbReference type="Pfam" id="PF00005">
    <property type="entry name" value="ABC_tran"/>
    <property type="match status" value="1"/>
</dbReference>
<dbReference type="GO" id="GO:0005524">
    <property type="term" value="F:ATP binding"/>
    <property type="evidence" value="ECO:0007669"/>
    <property type="project" value="InterPro"/>
</dbReference>
<dbReference type="PANTHER" id="PTHR19229">
    <property type="entry name" value="ATP-BINDING CASSETTE TRANSPORTER SUBFAMILY A ABCA"/>
    <property type="match status" value="1"/>
</dbReference>
<evidence type="ECO:0000256" key="3">
    <source>
        <dbReference type="SAM" id="Phobius"/>
    </source>
</evidence>
<evidence type="ECO:0000313" key="5">
    <source>
        <dbReference type="EMBL" id="KAA0188236.1"/>
    </source>
</evidence>
<dbReference type="SUPFAM" id="SSF52540">
    <property type="entry name" value="P-loop containing nucleoside triphosphate hydrolases"/>
    <property type="match status" value="1"/>
</dbReference>
<keyword evidence="3" id="KW-1133">Transmembrane helix</keyword>
<keyword evidence="2" id="KW-0677">Repeat</keyword>
<dbReference type="AlphaFoldDB" id="A0A8E0VE90"/>
<evidence type="ECO:0000256" key="2">
    <source>
        <dbReference type="ARBA" id="ARBA00022737"/>
    </source>
</evidence>
<dbReference type="OrthoDB" id="8061355at2759"/>
<feature type="domain" description="ABC transporter" evidence="4">
    <location>
        <begin position="220"/>
        <end position="311"/>
    </location>
</feature>
<keyword evidence="1" id="KW-0813">Transport</keyword>
<evidence type="ECO:0000259" key="4">
    <source>
        <dbReference type="Pfam" id="PF00005"/>
    </source>
</evidence>
<dbReference type="EMBL" id="LUCM01008535">
    <property type="protein sequence ID" value="KAA0188236.1"/>
    <property type="molecule type" value="Genomic_DNA"/>
</dbReference>
<protein>
    <recommendedName>
        <fullName evidence="4">ABC transporter domain-containing protein</fullName>
    </recommendedName>
</protein>
<keyword evidence="3" id="KW-0472">Membrane</keyword>
<dbReference type="Gene3D" id="3.40.50.300">
    <property type="entry name" value="P-loop containing nucleotide triphosphate hydrolases"/>
    <property type="match status" value="1"/>
</dbReference>
<proteinExistence type="predicted"/>
<comment type="caution">
    <text evidence="5">The sequence shown here is derived from an EMBL/GenBank/DDBJ whole genome shotgun (WGS) entry which is preliminary data.</text>
</comment>
<feature type="transmembrane region" description="Helical" evidence="3">
    <location>
        <begin position="12"/>
        <end position="36"/>
    </location>
</feature>
<dbReference type="InterPro" id="IPR026082">
    <property type="entry name" value="ABCA"/>
</dbReference>
<name>A0A8E0VE90_9TREM</name>
<dbReference type="GO" id="GO:0005319">
    <property type="term" value="F:lipid transporter activity"/>
    <property type="evidence" value="ECO:0007669"/>
    <property type="project" value="TreeGrafter"/>
</dbReference>
<organism evidence="5 6">
    <name type="scientific">Fasciolopsis buskii</name>
    <dbReference type="NCBI Taxonomy" id="27845"/>
    <lineage>
        <taxon>Eukaryota</taxon>
        <taxon>Metazoa</taxon>
        <taxon>Spiralia</taxon>
        <taxon>Lophotrochozoa</taxon>
        <taxon>Platyhelminthes</taxon>
        <taxon>Trematoda</taxon>
        <taxon>Digenea</taxon>
        <taxon>Plagiorchiida</taxon>
        <taxon>Echinostomata</taxon>
        <taxon>Echinostomatoidea</taxon>
        <taxon>Fasciolidae</taxon>
        <taxon>Fasciolopsis</taxon>
    </lineage>
</organism>
<reference evidence="5" key="1">
    <citation type="submission" date="2019-05" db="EMBL/GenBank/DDBJ databases">
        <title>Annotation for the trematode Fasciolopsis buski.</title>
        <authorList>
            <person name="Choi Y.-J."/>
        </authorList>
    </citation>
    <scope>NUCLEOTIDE SEQUENCE</scope>
    <source>
        <strain evidence="5">HT</strain>
        <tissue evidence="5">Whole worm</tissue>
    </source>
</reference>
<evidence type="ECO:0000313" key="6">
    <source>
        <dbReference type="Proteomes" id="UP000728185"/>
    </source>
</evidence>
<dbReference type="GO" id="GO:0140359">
    <property type="term" value="F:ABC-type transporter activity"/>
    <property type="evidence" value="ECO:0007669"/>
    <property type="project" value="InterPro"/>
</dbReference>
<sequence>MIYLCSLFFQKAGGAVVLFGSTIMIVIFVNITLFFIPLSLLETSYTVILSLFPFADPYMSLLLTDFRIRVEKVFFFGKTKAHYVPPLRRLLQYNHVKISQITHGVRIVFITALFMGLYIYIRYLTPKRKEREYYKLMRRLQPLSDLRNRQLPRSVQITMEKVLDFVRTRSRSSDLEYSNVVAFGYHLSKLFFIGSMSLLGRLFAFHQHNDPTDEHTKVALKDFSFLVNRGEIMGILGPSGSGKSTLMNCLATVTQQTTGQAGVVNNHTTELIPNQKAVEQGVLGFCPQHNPIWPNLTVREHLVIYSVMRDLNQRAINAHVIE</sequence>
<accession>A0A8E0VE90</accession>